<gene>
    <name evidence="1" type="ORF">C0184_14875</name>
</gene>
<sequence length="72" mass="8122">MIVTGMREAVLLTVQRVDIHGTLFYDITFHHEGETQPIRARIGIESIYPNPQAGDPVRVSYIMGVVTQVMPR</sequence>
<dbReference type="Proteomes" id="UP000243376">
    <property type="component" value="Unassembled WGS sequence"/>
</dbReference>
<protein>
    <submittedName>
        <fullName evidence="1">Uncharacterized protein</fullName>
    </submittedName>
</protein>
<evidence type="ECO:0000313" key="2">
    <source>
        <dbReference type="Proteomes" id="UP000243376"/>
    </source>
</evidence>
<dbReference type="EMBL" id="PNIQ01000995">
    <property type="protein sequence ID" value="PMP74578.1"/>
    <property type="molecule type" value="Genomic_DNA"/>
</dbReference>
<accession>A0A2J6WUQ6</accession>
<reference evidence="1 2" key="1">
    <citation type="submission" date="2018-01" db="EMBL/GenBank/DDBJ databases">
        <title>Metagenomic assembled genomes from two thermal pools in the Uzon Caldera, Kamchatka, Russia.</title>
        <authorList>
            <person name="Wilkins L."/>
            <person name="Ettinger C."/>
        </authorList>
    </citation>
    <scope>NUCLEOTIDE SEQUENCE [LARGE SCALE GENOMIC DNA]</scope>
    <source>
        <strain evidence="1">ZAV-02</strain>
    </source>
</reference>
<proteinExistence type="predicted"/>
<comment type="caution">
    <text evidence="1">The sequence shown here is derived from an EMBL/GenBank/DDBJ whole genome shotgun (WGS) entry which is preliminary data.</text>
</comment>
<name>A0A2J6WUQ6_9CHLR</name>
<dbReference type="AlphaFoldDB" id="A0A2J6WUQ6"/>
<organism evidence="1 2">
    <name type="scientific">Chloroflexus aggregans</name>
    <dbReference type="NCBI Taxonomy" id="152260"/>
    <lineage>
        <taxon>Bacteria</taxon>
        <taxon>Bacillati</taxon>
        <taxon>Chloroflexota</taxon>
        <taxon>Chloroflexia</taxon>
        <taxon>Chloroflexales</taxon>
        <taxon>Chloroflexineae</taxon>
        <taxon>Chloroflexaceae</taxon>
        <taxon>Chloroflexus</taxon>
    </lineage>
</organism>
<evidence type="ECO:0000313" key="1">
    <source>
        <dbReference type="EMBL" id="PMP74578.1"/>
    </source>
</evidence>